<sequence length="443" mass="48623">MSSSRDDAMPTRLPLMRAVLERVPESCRRALYFETFYSVGSGTFVALFLLSLAALKTVLHGQAVHLMMLGAMFGGSSLLSPLVGYMAGRVPMRLLVIVPNLVTAVLLLAIALPVAGPMFFTCVVGSCFILRVFPRVGEMNMYRVLYPATHRGLAVGWLKAIAAISALFLTVAGTWWFDNHGTQYWVVYAYAACMLVMGSFCYSRIRIRENGAFGNGDRVSPWVAMRNGWKVFTADKRFVRYQKGFALAGFANHMGMAFIPEILRNADYIAATDRQVFVISAVMPAMLIMASSPFWGRFLDKIDPMSGRALFNLLQTFGYGMYCYGGVSRQIWPMYVGAAFHSISNGGGTINWSTGSLYFAKPENVSIYNSWHVGLTGIRGMIAPLCGWLLLAYFGLGPWMFAVCVVLSLAGSIYMYRLAQTDTGSVEQSHDRVVEGSASSGAG</sequence>
<feature type="transmembrane region" description="Helical" evidence="4">
    <location>
        <begin position="245"/>
        <end position="263"/>
    </location>
</feature>
<evidence type="ECO:0000256" key="4">
    <source>
        <dbReference type="SAM" id="Phobius"/>
    </source>
</evidence>
<proteinExistence type="predicted"/>
<keyword evidence="6" id="KW-1185">Reference proteome</keyword>
<evidence type="ECO:0000256" key="1">
    <source>
        <dbReference type="ARBA" id="ARBA00022692"/>
    </source>
</evidence>
<feature type="transmembrane region" description="Helical" evidence="4">
    <location>
        <begin position="94"/>
        <end position="112"/>
    </location>
</feature>
<keyword evidence="1 4" id="KW-0812">Transmembrane</keyword>
<evidence type="ECO:0000256" key="2">
    <source>
        <dbReference type="ARBA" id="ARBA00022989"/>
    </source>
</evidence>
<dbReference type="Proteomes" id="UP000319383">
    <property type="component" value="Chromosome"/>
</dbReference>
<feature type="transmembrane region" description="Helical" evidence="4">
    <location>
        <begin position="31"/>
        <end position="54"/>
    </location>
</feature>
<evidence type="ECO:0000313" key="6">
    <source>
        <dbReference type="Proteomes" id="UP000319383"/>
    </source>
</evidence>
<feature type="transmembrane region" description="Helical" evidence="4">
    <location>
        <begin position="183"/>
        <end position="202"/>
    </location>
</feature>
<protein>
    <submittedName>
        <fullName evidence="5">Major Facilitator Superfamily protein</fullName>
    </submittedName>
</protein>
<feature type="transmembrane region" description="Helical" evidence="4">
    <location>
        <begin position="275"/>
        <end position="295"/>
    </location>
</feature>
<dbReference type="SUPFAM" id="SSF103473">
    <property type="entry name" value="MFS general substrate transporter"/>
    <property type="match status" value="1"/>
</dbReference>
<dbReference type="GO" id="GO:0022857">
    <property type="term" value="F:transmembrane transporter activity"/>
    <property type="evidence" value="ECO:0007669"/>
    <property type="project" value="InterPro"/>
</dbReference>
<feature type="transmembrane region" description="Helical" evidence="4">
    <location>
        <begin position="118"/>
        <end position="134"/>
    </location>
</feature>
<evidence type="ECO:0000256" key="3">
    <source>
        <dbReference type="ARBA" id="ARBA00023136"/>
    </source>
</evidence>
<accession>A0A517ZJB1</accession>
<feature type="transmembrane region" description="Helical" evidence="4">
    <location>
        <begin position="399"/>
        <end position="416"/>
    </location>
</feature>
<gene>
    <name evidence="5" type="ORF">Mal52_10120</name>
</gene>
<keyword evidence="2 4" id="KW-1133">Transmembrane helix</keyword>
<feature type="transmembrane region" description="Helical" evidence="4">
    <location>
        <begin position="155"/>
        <end position="177"/>
    </location>
</feature>
<dbReference type="AlphaFoldDB" id="A0A517ZJB1"/>
<dbReference type="EMBL" id="CP036276">
    <property type="protein sequence ID" value="QDU42549.1"/>
    <property type="molecule type" value="Genomic_DNA"/>
</dbReference>
<keyword evidence="3 4" id="KW-0472">Membrane</keyword>
<dbReference type="KEGG" id="sdyn:Mal52_10120"/>
<dbReference type="Gene3D" id="1.20.1250.20">
    <property type="entry name" value="MFS general substrate transporter like domains"/>
    <property type="match status" value="1"/>
</dbReference>
<dbReference type="Pfam" id="PF07690">
    <property type="entry name" value="MFS_1"/>
    <property type="match status" value="1"/>
</dbReference>
<dbReference type="InterPro" id="IPR036259">
    <property type="entry name" value="MFS_trans_sf"/>
</dbReference>
<evidence type="ECO:0000313" key="5">
    <source>
        <dbReference type="EMBL" id="QDU42549.1"/>
    </source>
</evidence>
<dbReference type="InterPro" id="IPR011701">
    <property type="entry name" value="MFS"/>
</dbReference>
<dbReference type="CDD" id="cd06174">
    <property type="entry name" value="MFS"/>
    <property type="match status" value="1"/>
</dbReference>
<feature type="transmembrane region" description="Helical" evidence="4">
    <location>
        <begin position="66"/>
        <end position="87"/>
    </location>
</feature>
<reference evidence="5 6" key="1">
    <citation type="submission" date="2019-02" db="EMBL/GenBank/DDBJ databases">
        <title>Deep-cultivation of Planctomycetes and their phenomic and genomic characterization uncovers novel biology.</title>
        <authorList>
            <person name="Wiegand S."/>
            <person name="Jogler M."/>
            <person name="Boedeker C."/>
            <person name="Pinto D."/>
            <person name="Vollmers J."/>
            <person name="Rivas-Marin E."/>
            <person name="Kohn T."/>
            <person name="Peeters S.H."/>
            <person name="Heuer A."/>
            <person name="Rast P."/>
            <person name="Oberbeckmann S."/>
            <person name="Bunk B."/>
            <person name="Jeske O."/>
            <person name="Meyerdierks A."/>
            <person name="Storesund J.E."/>
            <person name="Kallscheuer N."/>
            <person name="Luecker S."/>
            <person name="Lage O.M."/>
            <person name="Pohl T."/>
            <person name="Merkel B.J."/>
            <person name="Hornburger P."/>
            <person name="Mueller R.-W."/>
            <person name="Bruemmer F."/>
            <person name="Labrenz M."/>
            <person name="Spormann A.M."/>
            <person name="Op den Camp H."/>
            <person name="Overmann J."/>
            <person name="Amann R."/>
            <person name="Jetten M.S.M."/>
            <person name="Mascher T."/>
            <person name="Medema M.H."/>
            <person name="Devos D.P."/>
            <person name="Kaster A.-K."/>
            <person name="Ovreas L."/>
            <person name="Rohde M."/>
            <person name="Galperin M.Y."/>
            <person name="Jogler C."/>
        </authorList>
    </citation>
    <scope>NUCLEOTIDE SEQUENCE [LARGE SCALE GENOMIC DNA]</scope>
    <source>
        <strain evidence="5 6">Mal52</strain>
    </source>
</reference>
<organism evidence="5 6">
    <name type="scientific">Symmachiella dynata</name>
    <dbReference type="NCBI Taxonomy" id="2527995"/>
    <lineage>
        <taxon>Bacteria</taxon>
        <taxon>Pseudomonadati</taxon>
        <taxon>Planctomycetota</taxon>
        <taxon>Planctomycetia</taxon>
        <taxon>Planctomycetales</taxon>
        <taxon>Planctomycetaceae</taxon>
        <taxon>Symmachiella</taxon>
    </lineage>
</organism>
<name>A0A517ZJB1_9PLAN</name>